<comment type="subcellular location">
    <subcellularLocation>
        <location evidence="1">Membrane</location>
        <topology evidence="1">Multi-pass membrane protein</topology>
    </subcellularLocation>
</comment>
<keyword evidence="7" id="KW-1185">Reference proteome</keyword>
<evidence type="ECO:0000256" key="3">
    <source>
        <dbReference type="ARBA" id="ARBA00022989"/>
    </source>
</evidence>
<proteinExistence type="predicted"/>
<name>A0A2U2BQT4_9PROT</name>
<dbReference type="RefSeq" id="WP_109253867.1">
    <property type="nucleotide sequence ID" value="NZ_QEXV01000007.1"/>
</dbReference>
<dbReference type="GO" id="GO:0016020">
    <property type="term" value="C:membrane"/>
    <property type="evidence" value="ECO:0007669"/>
    <property type="project" value="UniProtKB-SubCell"/>
</dbReference>
<evidence type="ECO:0000256" key="2">
    <source>
        <dbReference type="ARBA" id="ARBA00022692"/>
    </source>
</evidence>
<evidence type="ECO:0000256" key="5">
    <source>
        <dbReference type="SAM" id="Phobius"/>
    </source>
</evidence>
<keyword evidence="3 5" id="KW-1133">Transmembrane helix</keyword>
<organism evidence="6 7">
    <name type="scientific">Marinicauda salina</name>
    <dbReference type="NCBI Taxonomy" id="2135793"/>
    <lineage>
        <taxon>Bacteria</taxon>
        <taxon>Pseudomonadati</taxon>
        <taxon>Pseudomonadota</taxon>
        <taxon>Alphaproteobacteria</taxon>
        <taxon>Maricaulales</taxon>
        <taxon>Maricaulaceae</taxon>
        <taxon>Marinicauda</taxon>
    </lineage>
</organism>
<reference evidence="7" key="1">
    <citation type="submission" date="2018-05" db="EMBL/GenBank/DDBJ databases">
        <authorList>
            <person name="Liu B.-T."/>
        </authorList>
    </citation>
    <scope>NUCLEOTIDE SEQUENCE [LARGE SCALE GENOMIC DNA]</scope>
    <source>
        <strain evidence="7">WD6-1</strain>
    </source>
</reference>
<evidence type="ECO:0000313" key="7">
    <source>
        <dbReference type="Proteomes" id="UP000245168"/>
    </source>
</evidence>
<feature type="transmembrane region" description="Helical" evidence="5">
    <location>
        <begin position="160"/>
        <end position="182"/>
    </location>
</feature>
<feature type="transmembrane region" description="Helical" evidence="5">
    <location>
        <begin position="116"/>
        <end position="148"/>
    </location>
</feature>
<keyword evidence="2 5" id="KW-0812">Transmembrane</keyword>
<evidence type="ECO:0000256" key="1">
    <source>
        <dbReference type="ARBA" id="ARBA00004141"/>
    </source>
</evidence>
<feature type="transmembrane region" description="Helical" evidence="5">
    <location>
        <begin position="6"/>
        <end position="29"/>
    </location>
</feature>
<protein>
    <recommendedName>
        <fullName evidence="8">ZIP family metal transporter</fullName>
    </recommendedName>
</protein>
<dbReference type="GO" id="GO:0046873">
    <property type="term" value="F:metal ion transmembrane transporter activity"/>
    <property type="evidence" value="ECO:0007669"/>
    <property type="project" value="InterPro"/>
</dbReference>
<dbReference type="InterPro" id="IPR003689">
    <property type="entry name" value="ZIP"/>
</dbReference>
<evidence type="ECO:0008006" key="8">
    <source>
        <dbReference type="Google" id="ProtNLM"/>
    </source>
</evidence>
<gene>
    <name evidence="6" type="ORF">DDZ18_13155</name>
</gene>
<feature type="transmembrane region" description="Helical" evidence="5">
    <location>
        <begin position="36"/>
        <end position="56"/>
    </location>
</feature>
<evidence type="ECO:0000256" key="4">
    <source>
        <dbReference type="ARBA" id="ARBA00023136"/>
    </source>
</evidence>
<dbReference type="Pfam" id="PF02535">
    <property type="entry name" value="Zip"/>
    <property type="match status" value="1"/>
</dbReference>
<dbReference type="OrthoDB" id="9806593at2"/>
<comment type="caution">
    <text evidence="6">The sequence shown here is derived from an EMBL/GenBank/DDBJ whole genome shotgun (WGS) entry which is preliminary data.</text>
</comment>
<dbReference type="AlphaFoldDB" id="A0A2U2BQT4"/>
<keyword evidence="4 5" id="KW-0472">Membrane</keyword>
<accession>A0A2U2BQT4</accession>
<feature type="transmembrane region" description="Helical" evidence="5">
    <location>
        <begin position="188"/>
        <end position="209"/>
    </location>
</feature>
<dbReference type="Proteomes" id="UP000245168">
    <property type="component" value="Unassembled WGS sequence"/>
</dbReference>
<sequence>MSPVLASALFGLAAAAVTVIALVMVRFAAGFTRTHAPVFAAFAAGLVIAVSILRLLPEALDAIPAAPWLVLAGFGLGAMMQRLLSLRGPAGLQAASSLAPVLAIALHSLIDGVVYAVTFAVGAAIGLAAVPGLVIHEFPEAVICFVLLQRAGLSDRASAGYASLAAGGTTLLTAVAAAPVAASLSPEVLGGLFAVAAGLLLHVGAVHLLRHTETTRWTLSTPAVLGGAALAAAMTLMHTPPARDLDTIEVGGHFHQHAAN</sequence>
<dbReference type="EMBL" id="QEXV01000007">
    <property type="protein sequence ID" value="PWE16365.1"/>
    <property type="molecule type" value="Genomic_DNA"/>
</dbReference>
<feature type="transmembrane region" description="Helical" evidence="5">
    <location>
        <begin position="62"/>
        <end position="80"/>
    </location>
</feature>
<evidence type="ECO:0000313" key="6">
    <source>
        <dbReference type="EMBL" id="PWE16365.1"/>
    </source>
</evidence>